<name>A0ABT8BBB2_9HYPH</name>
<dbReference type="InterPro" id="IPR027417">
    <property type="entry name" value="P-loop_NTPase"/>
</dbReference>
<organism evidence="2 3">
    <name type="scientific">Methylobacterium adhaesivum</name>
    <dbReference type="NCBI Taxonomy" id="333297"/>
    <lineage>
        <taxon>Bacteria</taxon>
        <taxon>Pseudomonadati</taxon>
        <taxon>Pseudomonadota</taxon>
        <taxon>Alphaproteobacteria</taxon>
        <taxon>Hyphomicrobiales</taxon>
        <taxon>Methylobacteriaceae</taxon>
        <taxon>Methylobacterium</taxon>
    </lineage>
</organism>
<comment type="caution">
    <text evidence="2">The sequence shown here is derived from an EMBL/GenBank/DDBJ whole genome shotgun (WGS) entry which is preliminary data.</text>
</comment>
<evidence type="ECO:0000313" key="3">
    <source>
        <dbReference type="Proteomes" id="UP001224644"/>
    </source>
</evidence>
<accession>A0ABT8BBB2</accession>
<gene>
    <name evidence="2" type="ORF">QWZ12_01800</name>
</gene>
<evidence type="ECO:0000313" key="2">
    <source>
        <dbReference type="EMBL" id="MDN3589338.1"/>
    </source>
</evidence>
<dbReference type="EMBL" id="JAUFPX010000002">
    <property type="protein sequence ID" value="MDN3589338.1"/>
    <property type="molecule type" value="Genomic_DNA"/>
</dbReference>
<dbReference type="PROSITE" id="PS00675">
    <property type="entry name" value="SIGMA54_INTERACT_1"/>
    <property type="match status" value="1"/>
</dbReference>
<sequence length="164" mass="17054">MTDETVHATAVTLAGAGVLIRGESGAGKSTLALLLLDRAAGLGIEAALIGDDRVRLARDGKDILARPHPALDNTIEVRGLGLCRARAVADALAVRLVVDLVGRAPRLPEPPAPALLLGHRLPRLVLDRRLLRTGLGPRLVLDALAGVTGGVHRPILVLPPLVPP</sequence>
<feature type="domain" description="HPr kinase/phosphorylase C-terminal" evidence="1">
    <location>
        <begin position="4"/>
        <end position="88"/>
    </location>
</feature>
<dbReference type="Proteomes" id="UP001224644">
    <property type="component" value="Unassembled WGS sequence"/>
</dbReference>
<dbReference type="Gene3D" id="3.40.50.300">
    <property type="entry name" value="P-loop containing nucleotide triphosphate hydrolases"/>
    <property type="match status" value="1"/>
</dbReference>
<dbReference type="InterPro" id="IPR025662">
    <property type="entry name" value="Sigma_54_int_dom_ATP-bd_1"/>
</dbReference>
<keyword evidence="3" id="KW-1185">Reference proteome</keyword>
<protein>
    <recommendedName>
        <fullName evidence="1">HPr kinase/phosphorylase C-terminal domain-containing protein</fullName>
    </recommendedName>
</protein>
<dbReference type="SUPFAM" id="SSF53795">
    <property type="entry name" value="PEP carboxykinase-like"/>
    <property type="match status" value="1"/>
</dbReference>
<dbReference type="InterPro" id="IPR011104">
    <property type="entry name" value="Hpr_kin/Pase_C"/>
</dbReference>
<dbReference type="RefSeq" id="WP_238223701.1">
    <property type="nucleotide sequence ID" value="NZ_BPQD01000007.1"/>
</dbReference>
<reference evidence="3" key="1">
    <citation type="journal article" date="2019" name="Int. J. Syst. Evol. Microbiol.">
        <title>The Global Catalogue of Microorganisms (GCM) 10K type strain sequencing project: providing services to taxonomists for standard genome sequencing and annotation.</title>
        <authorList>
            <consortium name="The Broad Institute Genomics Platform"/>
            <consortium name="The Broad Institute Genome Sequencing Center for Infectious Disease"/>
            <person name="Wu L."/>
            <person name="Ma J."/>
        </authorList>
    </citation>
    <scope>NUCLEOTIDE SEQUENCE [LARGE SCALE GENOMIC DNA]</scope>
    <source>
        <strain evidence="3">CECT 7069</strain>
    </source>
</reference>
<proteinExistence type="predicted"/>
<evidence type="ECO:0000259" key="1">
    <source>
        <dbReference type="Pfam" id="PF07475"/>
    </source>
</evidence>
<dbReference type="Pfam" id="PF07475">
    <property type="entry name" value="Hpr_kinase_C"/>
    <property type="match status" value="1"/>
</dbReference>